<keyword evidence="2" id="KW-1185">Reference proteome</keyword>
<evidence type="ECO:0000313" key="1">
    <source>
        <dbReference type="EMBL" id="EYU19643.1"/>
    </source>
</evidence>
<evidence type="ECO:0000313" key="2">
    <source>
        <dbReference type="Proteomes" id="UP000030748"/>
    </source>
</evidence>
<reference evidence="1 2" key="1">
    <citation type="journal article" date="2013" name="Proc. Natl. Acad. Sci. U.S.A.">
        <title>Fine-scale variation in meiotic recombination in Mimulus inferred from population shotgun sequencing.</title>
        <authorList>
            <person name="Hellsten U."/>
            <person name="Wright K.M."/>
            <person name="Jenkins J."/>
            <person name="Shu S."/>
            <person name="Yuan Y."/>
            <person name="Wessler S.R."/>
            <person name="Schmutz J."/>
            <person name="Willis J.H."/>
            <person name="Rokhsar D.S."/>
        </authorList>
    </citation>
    <scope>NUCLEOTIDE SEQUENCE [LARGE SCALE GENOMIC DNA]</scope>
    <source>
        <strain evidence="2">cv. DUN x IM62</strain>
    </source>
</reference>
<dbReference type="Proteomes" id="UP000030748">
    <property type="component" value="Unassembled WGS sequence"/>
</dbReference>
<feature type="non-terminal residue" evidence="1">
    <location>
        <position position="1"/>
    </location>
</feature>
<dbReference type="AlphaFoldDB" id="A0A022PXT2"/>
<name>A0A022PXT2_ERYGU</name>
<proteinExistence type="predicted"/>
<organism evidence="1 2">
    <name type="scientific">Erythranthe guttata</name>
    <name type="common">Yellow monkey flower</name>
    <name type="synonym">Mimulus guttatus</name>
    <dbReference type="NCBI Taxonomy" id="4155"/>
    <lineage>
        <taxon>Eukaryota</taxon>
        <taxon>Viridiplantae</taxon>
        <taxon>Streptophyta</taxon>
        <taxon>Embryophyta</taxon>
        <taxon>Tracheophyta</taxon>
        <taxon>Spermatophyta</taxon>
        <taxon>Magnoliopsida</taxon>
        <taxon>eudicotyledons</taxon>
        <taxon>Gunneridae</taxon>
        <taxon>Pentapetalae</taxon>
        <taxon>asterids</taxon>
        <taxon>lamiids</taxon>
        <taxon>Lamiales</taxon>
        <taxon>Phrymaceae</taxon>
        <taxon>Erythranthe</taxon>
    </lineage>
</organism>
<dbReference type="EMBL" id="KI632289">
    <property type="protein sequence ID" value="EYU19643.1"/>
    <property type="molecule type" value="Genomic_DNA"/>
</dbReference>
<sequence>DLGQVFPSFEVHSEVED</sequence>
<gene>
    <name evidence="1" type="ORF">MIMGU_mgv1a0193292mg</name>
</gene>
<accession>A0A022PXT2</accession>
<protein>
    <submittedName>
        <fullName evidence="1">Uncharacterized protein</fullName>
    </submittedName>
</protein>